<dbReference type="GO" id="GO:0031071">
    <property type="term" value="F:cysteine desulfurase activity"/>
    <property type="evidence" value="ECO:0007669"/>
    <property type="project" value="UniProtKB-EC"/>
</dbReference>
<comment type="function">
    <text evidence="2">Catalyzes the removal of elemental sulfur atoms from cysteine to produce alanine. Seems to participate in the biosynthesis of the nitrogenase metalloclusters by providing the inorganic sulfur required for the Fe-S core formation.</text>
</comment>
<evidence type="ECO:0000313" key="13">
    <source>
        <dbReference type="EMBL" id="MBB5033270.1"/>
    </source>
</evidence>
<evidence type="ECO:0000256" key="8">
    <source>
        <dbReference type="ARBA" id="ARBA00023004"/>
    </source>
</evidence>
<organism evidence="13 14">
    <name type="scientific">Prosthecobacter vanneervenii</name>
    <dbReference type="NCBI Taxonomy" id="48466"/>
    <lineage>
        <taxon>Bacteria</taxon>
        <taxon>Pseudomonadati</taxon>
        <taxon>Verrucomicrobiota</taxon>
        <taxon>Verrucomicrobiia</taxon>
        <taxon>Verrucomicrobiales</taxon>
        <taxon>Verrucomicrobiaceae</taxon>
        <taxon>Prosthecobacter</taxon>
    </lineage>
</organism>
<dbReference type="Proteomes" id="UP000590740">
    <property type="component" value="Unassembled WGS sequence"/>
</dbReference>
<keyword evidence="8" id="KW-0408">Iron</keyword>
<dbReference type="PIRSF" id="PIRSF005572">
    <property type="entry name" value="NifS"/>
    <property type="match status" value="1"/>
</dbReference>
<keyword evidence="5 13" id="KW-0808">Transferase</keyword>
<dbReference type="Gene3D" id="3.40.640.10">
    <property type="entry name" value="Type I PLP-dependent aspartate aminotransferase-like (Major domain)"/>
    <property type="match status" value="1"/>
</dbReference>
<dbReference type="SUPFAM" id="SSF53383">
    <property type="entry name" value="PLP-dependent transferases"/>
    <property type="match status" value="1"/>
</dbReference>
<dbReference type="EMBL" id="JACHIG010000005">
    <property type="protein sequence ID" value="MBB5033270.1"/>
    <property type="molecule type" value="Genomic_DNA"/>
</dbReference>
<evidence type="ECO:0000256" key="10">
    <source>
        <dbReference type="ARBA" id="ARBA00050776"/>
    </source>
</evidence>
<gene>
    <name evidence="13" type="ORF">HNQ65_002853</name>
</gene>
<dbReference type="Gene3D" id="3.90.1150.10">
    <property type="entry name" value="Aspartate Aminotransferase, domain 1"/>
    <property type="match status" value="1"/>
</dbReference>
<dbReference type="InterPro" id="IPR015421">
    <property type="entry name" value="PyrdxlP-dep_Trfase_major"/>
</dbReference>
<keyword evidence="6" id="KW-0479">Metal-binding</keyword>
<keyword evidence="9" id="KW-0411">Iron-sulfur</keyword>
<comment type="cofactor">
    <cofactor evidence="1 11">
        <name>pyridoxal 5'-phosphate</name>
        <dbReference type="ChEBI" id="CHEBI:597326"/>
    </cofactor>
</comment>
<dbReference type="InterPro" id="IPR015424">
    <property type="entry name" value="PyrdxlP-dep_Trfase"/>
</dbReference>
<evidence type="ECO:0000256" key="1">
    <source>
        <dbReference type="ARBA" id="ARBA00001933"/>
    </source>
</evidence>
<dbReference type="FunFam" id="3.40.640.10:FF:000084">
    <property type="entry name" value="IscS-like cysteine desulfurase"/>
    <property type="match status" value="1"/>
</dbReference>
<evidence type="ECO:0000256" key="7">
    <source>
        <dbReference type="ARBA" id="ARBA00022898"/>
    </source>
</evidence>
<dbReference type="RefSeq" id="WP_184340180.1">
    <property type="nucleotide sequence ID" value="NZ_JACHIG010000005.1"/>
</dbReference>
<keyword evidence="14" id="KW-1185">Reference proteome</keyword>
<dbReference type="GO" id="GO:0046872">
    <property type="term" value="F:metal ion binding"/>
    <property type="evidence" value="ECO:0007669"/>
    <property type="project" value="UniProtKB-KW"/>
</dbReference>
<protein>
    <recommendedName>
        <fullName evidence="4">cysteine desulfurase</fullName>
        <ecNumber evidence="4">2.8.1.7</ecNumber>
    </recommendedName>
</protein>
<dbReference type="AlphaFoldDB" id="A0A7W7YCD6"/>
<comment type="similarity">
    <text evidence="3">Belongs to the class-V pyridoxal-phosphate-dependent aminotransferase family. NifS/IscS subfamily.</text>
</comment>
<evidence type="ECO:0000256" key="3">
    <source>
        <dbReference type="ARBA" id="ARBA00006490"/>
    </source>
</evidence>
<comment type="caution">
    <text evidence="13">The sequence shown here is derived from an EMBL/GenBank/DDBJ whole genome shotgun (WGS) entry which is preliminary data.</text>
</comment>
<keyword evidence="7" id="KW-0663">Pyridoxal phosphate</keyword>
<evidence type="ECO:0000256" key="5">
    <source>
        <dbReference type="ARBA" id="ARBA00022679"/>
    </source>
</evidence>
<dbReference type="Gene3D" id="1.10.260.50">
    <property type="match status" value="1"/>
</dbReference>
<dbReference type="Pfam" id="PF00266">
    <property type="entry name" value="Aminotran_5"/>
    <property type="match status" value="1"/>
</dbReference>
<dbReference type="EC" id="2.8.1.7" evidence="4"/>
<dbReference type="InterPro" id="IPR016454">
    <property type="entry name" value="Cysteine_dSase"/>
</dbReference>
<evidence type="ECO:0000259" key="12">
    <source>
        <dbReference type="Pfam" id="PF00266"/>
    </source>
</evidence>
<name>A0A7W7YCD6_9BACT</name>
<dbReference type="InterPro" id="IPR000192">
    <property type="entry name" value="Aminotrans_V_dom"/>
</dbReference>
<evidence type="ECO:0000256" key="6">
    <source>
        <dbReference type="ARBA" id="ARBA00022723"/>
    </source>
</evidence>
<dbReference type="GO" id="GO:0051536">
    <property type="term" value="F:iron-sulfur cluster binding"/>
    <property type="evidence" value="ECO:0007669"/>
    <property type="project" value="UniProtKB-KW"/>
</dbReference>
<dbReference type="PROSITE" id="PS00595">
    <property type="entry name" value="AA_TRANSFER_CLASS_5"/>
    <property type="match status" value="1"/>
</dbReference>
<reference evidence="13 14" key="1">
    <citation type="submission" date="2020-08" db="EMBL/GenBank/DDBJ databases">
        <title>Genomic Encyclopedia of Type Strains, Phase IV (KMG-IV): sequencing the most valuable type-strain genomes for metagenomic binning, comparative biology and taxonomic classification.</title>
        <authorList>
            <person name="Goeker M."/>
        </authorList>
    </citation>
    <scope>NUCLEOTIDE SEQUENCE [LARGE SCALE GENOMIC DNA]</scope>
    <source>
        <strain evidence="13 14">DSM 12252</strain>
    </source>
</reference>
<dbReference type="InterPro" id="IPR020578">
    <property type="entry name" value="Aminotrans_V_PyrdxlP_BS"/>
</dbReference>
<evidence type="ECO:0000313" key="14">
    <source>
        <dbReference type="Proteomes" id="UP000590740"/>
    </source>
</evidence>
<evidence type="ECO:0000256" key="4">
    <source>
        <dbReference type="ARBA" id="ARBA00012239"/>
    </source>
</evidence>
<sequence>MIYLDANATTPVDPAVLEAMLPYLREQYANPSASYAGGRRVRRAIEQARGQVAALLGAGAEEIVFTSGGTESINAVHASVRALWPEKPELIITGTEHAAVLESANRWESQGGRVVTAPVHPDGRVDLDALRKLVRPGITALVSIMWANNETGVIAPMDEIVALAHGAGALVHTDAVQAVGKMHLDVRATPVDFLSLSGHKLHAPKGIGALYLSQRARFAPLLVGGGQENERRGGTENVPGIVALGKAAALAAEHLADGTKARIKTMRDRFEHLVHAALPEVRVHGYPTHRLPTTSFICLPETDAAGMLILLDKEGIACSAGSACHTGTLHASHVLEAMGVCPRDAACTLRFSFSRFNTKADAEAAAHAVIECARKMREAQGCEFAVLSH</sequence>
<evidence type="ECO:0000256" key="2">
    <source>
        <dbReference type="ARBA" id="ARBA00003120"/>
    </source>
</evidence>
<comment type="catalytic activity">
    <reaction evidence="10">
        <text>(sulfur carrier)-H + L-cysteine = (sulfur carrier)-SH + L-alanine</text>
        <dbReference type="Rhea" id="RHEA:43892"/>
        <dbReference type="Rhea" id="RHEA-COMP:14737"/>
        <dbReference type="Rhea" id="RHEA-COMP:14739"/>
        <dbReference type="ChEBI" id="CHEBI:29917"/>
        <dbReference type="ChEBI" id="CHEBI:35235"/>
        <dbReference type="ChEBI" id="CHEBI:57972"/>
        <dbReference type="ChEBI" id="CHEBI:64428"/>
        <dbReference type="EC" id="2.8.1.7"/>
    </reaction>
</comment>
<dbReference type="InterPro" id="IPR015422">
    <property type="entry name" value="PyrdxlP-dep_Trfase_small"/>
</dbReference>
<accession>A0A7W7YCD6</accession>
<dbReference type="PANTHER" id="PTHR11601:SF34">
    <property type="entry name" value="CYSTEINE DESULFURASE"/>
    <property type="match status" value="1"/>
</dbReference>
<evidence type="ECO:0000256" key="11">
    <source>
        <dbReference type="RuleBase" id="RU004504"/>
    </source>
</evidence>
<proteinExistence type="inferred from homology"/>
<evidence type="ECO:0000256" key="9">
    <source>
        <dbReference type="ARBA" id="ARBA00023014"/>
    </source>
</evidence>
<feature type="domain" description="Aminotransferase class V" evidence="12">
    <location>
        <begin position="2"/>
        <end position="363"/>
    </location>
</feature>
<dbReference type="PANTHER" id="PTHR11601">
    <property type="entry name" value="CYSTEINE DESULFURYLASE FAMILY MEMBER"/>
    <property type="match status" value="1"/>
</dbReference>